<dbReference type="InterPro" id="IPR027039">
    <property type="entry name" value="Crtac1"/>
</dbReference>
<dbReference type="SUPFAM" id="SSF69318">
    <property type="entry name" value="Integrin alpha N-terminal domain"/>
    <property type="match status" value="3"/>
</dbReference>
<dbReference type="STRING" id="1220578.FPE01S_01_01790"/>
<evidence type="ECO:0000256" key="2">
    <source>
        <dbReference type="SAM" id="SignalP"/>
    </source>
</evidence>
<evidence type="ECO:0000256" key="1">
    <source>
        <dbReference type="ARBA" id="ARBA00022729"/>
    </source>
</evidence>
<keyword evidence="5" id="KW-1185">Reference proteome</keyword>
<accession>A0A0E9MTR6</accession>
<dbReference type="InterPro" id="IPR028994">
    <property type="entry name" value="Integrin_alpha_N"/>
</dbReference>
<proteinExistence type="predicted"/>
<evidence type="ECO:0000313" key="5">
    <source>
        <dbReference type="Proteomes" id="UP000033121"/>
    </source>
</evidence>
<dbReference type="PANTHER" id="PTHR16026">
    <property type="entry name" value="CARTILAGE ACIDIC PROTEIN 1"/>
    <property type="match status" value="1"/>
</dbReference>
<dbReference type="Proteomes" id="UP000033121">
    <property type="component" value="Unassembled WGS sequence"/>
</dbReference>
<dbReference type="InterPro" id="IPR013517">
    <property type="entry name" value="FG-GAP"/>
</dbReference>
<name>A0A0E9MTR6_9BACT</name>
<dbReference type="Gene3D" id="2.130.10.130">
    <property type="entry name" value="Integrin alpha, N-terminal"/>
    <property type="match status" value="4"/>
</dbReference>
<dbReference type="PANTHER" id="PTHR16026:SF0">
    <property type="entry name" value="CARTILAGE ACIDIC PROTEIN 1"/>
    <property type="match status" value="1"/>
</dbReference>
<evidence type="ECO:0000313" key="4">
    <source>
        <dbReference type="EMBL" id="GAO41167.1"/>
    </source>
</evidence>
<feature type="domain" description="ASPIC/UnbV" evidence="3">
    <location>
        <begin position="536"/>
        <end position="604"/>
    </location>
</feature>
<organism evidence="4 5">
    <name type="scientific">Flavihumibacter petaseus NBRC 106054</name>
    <dbReference type="NCBI Taxonomy" id="1220578"/>
    <lineage>
        <taxon>Bacteria</taxon>
        <taxon>Pseudomonadati</taxon>
        <taxon>Bacteroidota</taxon>
        <taxon>Chitinophagia</taxon>
        <taxon>Chitinophagales</taxon>
        <taxon>Chitinophagaceae</taxon>
        <taxon>Flavihumibacter</taxon>
    </lineage>
</organism>
<evidence type="ECO:0000259" key="3">
    <source>
        <dbReference type="Pfam" id="PF07593"/>
    </source>
</evidence>
<dbReference type="InterPro" id="IPR011519">
    <property type="entry name" value="UnbV_ASPIC"/>
</dbReference>
<feature type="chain" id="PRO_5002429697" description="ASPIC/UnbV domain-containing protein" evidence="2">
    <location>
        <begin position="24"/>
        <end position="1119"/>
    </location>
</feature>
<protein>
    <recommendedName>
        <fullName evidence="3">ASPIC/UnbV domain-containing protein</fullName>
    </recommendedName>
</protein>
<dbReference type="AlphaFoldDB" id="A0A0E9MTR6"/>
<comment type="caution">
    <text evidence="4">The sequence shown here is derived from an EMBL/GenBank/DDBJ whole genome shotgun (WGS) entry which is preliminary data.</text>
</comment>
<dbReference type="EMBL" id="BBWV01000001">
    <property type="protein sequence ID" value="GAO41167.1"/>
    <property type="molecule type" value="Genomic_DNA"/>
</dbReference>
<dbReference type="OrthoDB" id="600363at2"/>
<gene>
    <name evidence="4" type="ORF">FPE01S_01_01790</name>
</gene>
<feature type="signal peptide" evidence="2">
    <location>
        <begin position="1"/>
        <end position="23"/>
    </location>
</feature>
<keyword evidence="1 2" id="KW-0732">Signal</keyword>
<dbReference type="Pfam" id="PF13517">
    <property type="entry name" value="FG-GAP_3"/>
    <property type="match status" value="5"/>
</dbReference>
<reference evidence="4 5" key="1">
    <citation type="submission" date="2015-04" db="EMBL/GenBank/DDBJ databases">
        <title>Whole genome shotgun sequence of Flavihumibacter petaseus NBRC 106054.</title>
        <authorList>
            <person name="Miyazawa S."/>
            <person name="Hosoyama A."/>
            <person name="Hashimoto M."/>
            <person name="Noguchi M."/>
            <person name="Tsuchikane K."/>
            <person name="Ohji S."/>
            <person name="Yamazoe A."/>
            <person name="Ichikawa N."/>
            <person name="Kimura A."/>
            <person name="Fujita N."/>
        </authorList>
    </citation>
    <scope>NUCLEOTIDE SEQUENCE [LARGE SCALE GENOMIC DNA]</scope>
    <source>
        <strain evidence="4 5">NBRC 106054</strain>
    </source>
</reference>
<dbReference type="Pfam" id="PF07593">
    <property type="entry name" value="UnbV_ASPIC"/>
    <property type="match status" value="1"/>
</dbReference>
<sequence length="1119" mass="122548">MIKRPVIGQLVTLLLMLAGGAHAQAPLFSLMSSRETGIDFINRVTEDDSLNVFRYEYLYNGAGAGIGDFNNDGLPDIYFSGNMTPSKLYLNKGGMSFTDITAASKTAGNGRWATGVCIADVNGDGLTDIYLCHSGKYASPEELSNELFINQGIQNGIPVFKEMAKAYGLDAPGTQSTQAAFLDYDRDGDLDMFLLNHSNHTYNPFLNTRKIRATPHAGFGNRLFRNEGSINGIPAFTDVTQQAGIINNALNFGLAVVVSDIDKDGWPDIYTTSDYTEKDCFYRNNRNGTFTESLEKSFAHISKYSMGADIADINNDGRPDILTLDMLPEGNHRQKMLKGPDEYDQYHLLLDSGYYKQQMRNMLQLNQGVDESGNLRFSEIGQLAGVSNTDWSWSGLMVDFDNDGWNDLLVTNGYLRDYTDMDFMKYTVADAKFAAVKEGKEEFKTAALVRQMPSNKLPNYIFRNEGSLHFTDQTKNWGLTQAAISGAAAVADFDNDGDFDIVICNNNDPVAIYRNNGNNKHFLKVICRSHNGFAPALGTRLELTTGDGKKQYRELYTVRGYQSTIGGETIFGTGNNEKLQSLRVIWPDGSDTLITAIATAQTITLTQPNSRKTISSVAAAMSTGLFSPATAKSGLDFVHRENSFIDFKDEVLLPQMLSRQGPALAAADVDGNGRPDVFLGGAIGQEGVLYLQTSDGAFVRAGAQPWIADSSAEDVNAIFFDVDKDGDPDLYVVSGGNEYADQSPEYQDRLYINDGKGGFTRLTDALPAMLSSKQTVAVGDIDRDGDLDLFVGGFYTPGMYPQTAPSWLLRNDSQNGKVSFTDITHEIAANWSPGAITCAAFADLDGDEFPELVVAGDWMTVQVFGNHRGKLDKNAKPIGEAGSGWWRSMYAGDFDGDGKTDLLLGNCGMNMQMKATVAEPARLVAVDIDDNGTLEPLLSYYIQGQSFPVASRDELLEQVTPLRKRFVYYKDYADVTVDQIVPKAKMKQAIRLQCNQMASGILWNQGSNRFVFDALPVEAQFSAVNGAVYEDFDQDGTRELLLAGNFEAYRVTTGQSDASLGCLLQPKGPRKFEAVDPATTALYLGGDVRRLSLIKNGTGTSYILAARNDGPVELLKINK</sequence>
<dbReference type="RefSeq" id="WP_157473852.1">
    <property type="nucleotide sequence ID" value="NZ_BBWV01000001.1"/>
</dbReference>